<comment type="caution">
    <text evidence="3">The sequence shown here is derived from an EMBL/GenBank/DDBJ whole genome shotgun (WGS) entry which is preliminary data.</text>
</comment>
<dbReference type="PANTHER" id="PTHR13479">
    <property type="entry name" value="30S RIBOSOMAL PROTEIN S18"/>
    <property type="match status" value="1"/>
</dbReference>
<dbReference type="GO" id="GO:0005763">
    <property type="term" value="C:mitochondrial small ribosomal subunit"/>
    <property type="evidence" value="ECO:0007669"/>
    <property type="project" value="TreeGrafter"/>
</dbReference>
<name>A0AAV0WUW7_9HEMI</name>
<dbReference type="SUPFAM" id="SSF46911">
    <property type="entry name" value="Ribosomal protein S18"/>
    <property type="match status" value="1"/>
</dbReference>
<evidence type="ECO:0000313" key="4">
    <source>
        <dbReference type="Proteomes" id="UP001160148"/>
    </source>
</evidence>
<evidence type="ECO:0000256" key="1">
    <source>
        <dbReference type="ARBA" id="ARBA00022980"/>
    </source>
</evidence>
<dbReference type="Pfam" id="PF01084">
    <property type="entry name" value="Ribosomal_S18"/>
    <property type="match status" value="1"/>
</dbReference>
<sequence>MFKIPVSGILLGASKVSTKMFVPSIGLHVSAPMKLKEIHANKVGGKLIIEGTYVPSPRKDYLIQNNSECCSLCSLGLDVKHTDVLILSQFVRSDGCMMPRRVTGLCKTQQKRMSKLVSMAHKAGLMCDLAPENSKKDTTKRKLWKKYNTYYDESTIKVYESHFKTIKDNIILDYMKSRNPGN</sequence>
<evidence type="ECO:0000256" key="2">
    <source>
        <dbReference type="ARBA" id="ARBA00023274"/>
    </source>
</evidence>
<dbReference type="AlphaFoldDB" id="A0AAV0WUW7"/>
<evidence type="ECO:0008006" key="5">
    <source>
        <dbReference type="Google" id="ProtNLM"/>
    </source>
</evidence>
<dbReference type="Proteomes" id="UP001160148">
    <property type="component" value="Unassembled WGS sequence"/>
</dbReference>
<dbReference type="Gene3D" id="4.10.640.10">
    <property type="entry name" value="Ribosomal protein S18"/>
    <property type="match status" value="1"/>
</dbReference>
<dbReference type="GO" id="GO:0003735">
    <property type="term" value="F:structural constituent of ribosome"/>
    <property type="evidence" value="ECO:0007669"/>
    <property type="project" value="InterPro"/>
</dbReference>
<dbReference type="PANTHER" id="PTHR13479:SF66">
    <property type="entry name" value="LARGE RIBOSOMAL SUBUNIT PROTEIN ML66"/>
    <property type="match status" value="1"/>
</dbReference>
<organism evidence="3 4">
    <name type="scientific">Macrosiphum euphorbiae</name>
    <name type="common">potato aphid</name>
    <dbReference type="NCBI Taxonomy" id="13131"/>
    <lineage>
        <taxon>Eukaryota</taxon>
        <taxon>Metazoa</taxon>
        <taxon>Ecdysozoa</taxon>
        <taxon>Arthropoda</taxon>
        <taxon>Hexapoda</taxon>
        <taxon>Insecta</taxon>
        <taxon>Pterygota</taxon>
        <taxon>Neoptera</taxon>
        <taxon>Paraneoptera</taxon>
        <taxon>Hemiptera</taxon>
        <taxon>Sternorrhyncha</taxon>
        <taxon>Aphidomorpha</taxon>
        <taxon>Aphidoidea</taxon>
        <taxon>Aphididae</taxon>
        <taxon>Macrosiphini</taxon>
        <taxon>Macrosiphum</taxon>
    </lineage>
</organism>
<protein>
    <recommendedName>
        <fullName evidence="5">28S ribosomal protein S18a, mitochondrial</fullName>
    </recommendedName>
</protein>
<gene>
    <name evidence="3" type="ORF">MEUPH1_LOCUS14732</name>
</gene>
<proteinExistence type="predicted"/>
<dbReference type="EMBL" id="CARXXK010000002">
    <property type="protein sequence ID" value="CAI6359307.1"/>
    <property type="molecule type" value="Genomic_DNA"/>
</dbReference>
<accession>A0AAV0WUW7</accession>
<reference evidence="3 4" key="1">
    <citation type="submission" date="2023-01" db="EMBL/GenBank/DDBJ databases">
        <authorList>
            <person name="Whitehead M."/>
        </authorList>
    </citation>
    <scope>NUCLEOTIDE SEQUENCE [LARGE SCALE GENOMIC DNA]</scope>
</reference>
<keyword evidence="1" id="KW-0689">Ribosomal protein</keyword>
<dbReference type="GO" id="GO:0032543">
    <property type="term" value="P:mitochondrial translation"/>
    <property type="evidence" value="ECO:0007669"/>
    <property type="project" value="TreeGrafter"/>
</dbReference>
<dbReference type="InterPro" id="IPR036870">
    <property type="entry name" value="Ribosomal_bS18_sf"/>
</dbReference>
<dbReference type="GO" id="GO:0070181">
    <property type="term" value="F:small ribosomal subunit rRNA binding"/>
    <property type="evidence" value="ECO:0007669"/>
    <property type="project" value="TreeGrafter"/>
</dbReference>
<dbReference type="InterPro" id="IPR001648">
    <property type="entry name" value="Ribosomal_bS18"/>
</dbReference>
<evidence type="ECO:0000313" key="3">
    <source>
        <dbReference type="EMBL" id="CAI6359307.1"/>
    </source>
</evidence>
<keyword evidence="2" id="KW-0687">Ribonucleoprotein</keyword>
<keyword evidence="4" id="KW-1185">Reference proteome</keyword>